<feature type="non-terminal residue" evidence="1">
    <location>
        <position position="366"/>
    </location>
</feature>
<keyword evidence="2" id="KW-1185">Reference proteome</keyword>
<reference evidence="1" key="1">
    <citation type="submission" date="2021-06" db="EMBL/GenBank/DDBJ databases">
        <authorList>
            <person name="Kallberg Y."/>
            <person name="Tangrot J."/>
            <person name="Rosling A."/>
        </authorList>
    </citation>
    <scope>NUCLEOTIDE SEQUENCE</scope>
    <source>
        <strain evidence="1">MA461A</strain>
    </source>
</reference>
<organism evidence="1 2">
    <name type="scientific">Racocetra persica</name>
    <dbReference type="NCBI Taxonomy" id="160502"/>
    <lineage>
        <taxon>Eukaryota</taxon>
        <taxon>Fungi</taxon>
        <taxon>Fungi incertae sedis</taxon>
        <taxon>Mucoromycota</taxon>
        <taxon>Glomeromycotina</taxon>
        <taxon>Glomeromycetes</taxon>
        <taxon>Diversisporales</taxon>
        <taxon>Gigasporaceae</taxon>
        <taxon>Racocetra</taxon>
    </lineage>
</organism>
<protein>
    <submittedName>
        <fullName evidence="1">1425_t:CDS:1</fullName>
    </submittedName>
</protein>
<dbReference type="EMBL" id="CAJVQC010040297">
    <property type="protein sequence ID" value="CAG8770554.1"/>
    <property type="molecule type" value="Genomic_DNA"/>
</dbReference>
<evidence type="ECO:0000313" key="2">
    <source>
        <dbReference type="Proteomes" id="UP000789920"/>
    </source>
</evidence>
<comment type="caution">
    <text evidence="1">The sequence shown here is derived from an EMBL/GenBank/DDBJ whole genome shotgun (WGS) entry which is preliminary data.</text>
</comment>
<gene>
    <name evidence="1" type="ORF">RPERSI_LOCUS16349</name>
</gene>
<proteinExistence type="predicted"/>
<accession>A0ACA9QZU7</accession>
<evidence type="ECO:0000313" key="1">
    <source>
        <dbReference type="EMBL" id="CAG8770554.1"/>
    </source>
</evidence>
<feature type="non-terminal residue" evidence="1">
    <location>
        <position position="1"/>
    </location>
</feature>
<sequence>HSKNILIDDGKVLIINFGISSRFNNTTASISGVGNNMDYLNLYEKCWSSDLDVRPAMNEILAKFKNYDANEGSNTFNSFEGSEISSTNDKNNNDQATLSTLISSSPENKRIRIEASDEQSWFQHDEINMQQLYEINMQNAQNATSHATISSPHAKQSHVSSSSNIISASNANALRVENTLQYASNSMRVHHNRIGAVNQMKISKYNLVFMVLRQQFKLDISIALHQLLASYQDCSFYLSHRMNDVLAKPFSKSMFLKMLENYCSHLVMPKFQNIPRPFGVSDMSKSASNSDIFSHSSDISVMNNLANTSSGTSFFIPTINIPNISTSTQSGQISTMNIETSIITFANITEDNDNPLPQFDTTNDHK</sequence>
<name>A0ACA9QZU7_9GLOM</name>
<dbReference type="Proteomes" id="UP000789920">
    <property type="component" value="Unassembled WGS sequence"/>
</dbReference>